<reference evidence="1" key="2">
    <citation type="journal article" date="2015" name="Data Brief">
        <title>Shoot transcriptome of the giant reed, Arundo donax.</title>
        <authorList>
            <person name="Barrero R.A."/>
            <person name="Guerrero F.D."/>
            <person name="Moolhuijzen P."/>
            <person name="Goolsby J.A."/>
            <person name="Tidwell J."/>
            <person name="Bellgard S.E."/>
            <person name="Bellgard M.I."/>
        </authorList>
    </citation>
    <scope>NUCLEOTIDE SEQUENCE</scope>
    <source>
        <tissue evidence="1">Shoot tissue taken approximately 20 cm above the soil surface</tissue>
    </source>
</reference>
<name>A0A0A9ETU5_ARUDO</name>
<dbReference type="EMBL" id="GBRH01195462">
    <property type="protein sequence ID" value="JAE02434.1"/>
    <property type="molecule type" value="Transcribed_RNA"/>
</dbReference>
<evidence type="ECO:0000313" key="1">
    <source>
        <dbReference type="EMBL" id="JAE02434.1"/>
    </source>
</evidence>
<reference evidence="1" key="1">
    <citation type="submission" date="2014-09" db="EMBL/GenBank/DDBJ databases">
        <authorList>
            <person name="Magalhaes I.L.F."/>
            <person name="Oliveira U."/>
            <person name="Santos F.R."/>
            <person name="Vidigal T.H.D.A."/>
            <person name="Brescovit A.D."/>
            <person name="Santos A.J."/>
        </authorList>
    </citation>
    <scope>NUCLEOTIDE SEQUENCE</scope>
    <source>
        <tissue evidence="1">Shoot tissue taken approximately 20 cm above the soil surface</tissue>
    </source>
</reference>
<organism evidence="1">
    <name type="scientific">Arundo donax</name>
    <name type="common">Giant reed</name>
    <name type="synonym">Donax arundinaceus</name>
    <dbReference type="NCBI Taxonomy" id="35708"/>
    <lineage>
        <taxon>Eukaryota</taxon>
        <taxon>Viridiplantae</taxon>
        <taxon>Streptophyta</taxon>
        <taxon>Embryophyta</taxon>
        <taxon>Tracheophyta</taxon>
        <taxon>Spermatophyta</taxon>
        <taxon>Magnoliopsida</taxon>
        <taxon>Liliopsida</taxon>
        <taxon>Poales</taxon>
        <taxon>Poaceae</taxon>
        <taxon>PACMAD clade</taxon>
        <taxon>Arundinoideae</taxon>
        <taxon>Arundineae</taxon>
        <taxon>Arundo</taxon>
    </lineage>
</organism>
<proteinExistence type="predicted"/>
<accession>A0A0A9ETU5</accession>
<sequence length="19" mass="2298">MLYVGFPVRNGKRKFHFSN</sequence>
<dbReference type="AlphaFoldDB" id="A0A0A9ETU5"/>
<protein>
    <submittedName>
        <fullName evidence="1">Uncharacterized protein</fullName>
    </submittedName>
</protein>